<evidence type="ECO:0000313" key="3">
    <source>
        <dbReference type="Proteomes" id="UP000001064"/>
    </source>
</evidence>
<protein>
    <recommendedName>
        <fullName evidence="4">FNIP repeat-containing protein</fullName>
    </recommendedName>
</protein>
<dbReference type="FunCoup" id="F0ZI53">
    <property type="interactions" value="23"/>
</dbReference>
<dbReference type="Proteomes" id="UP000001064">
    <property type="component" value="Unassembled WGS sequence"/>
</dbReference>
<dbReference type="EMBL" id="GL871028">
    <property type="protein sequence ID" value="EGC36386.1"/>
    <property type="molecule type" value="Genomic_DNA"/>
</dbReference>
<sequence length="625" mass="72821">MNKSNNINNNKNYSYINNRDNEYLFKKIIKNVYLWSLISKYLKIYNIFYKCRKINVSDLVNKETIEFYNDVELIIQDDIDLEKITPVNIESMTLDLSEFRSQKSSISIPSSVKSLGILNNNAQRTNNRDFTDILSFLSNLKIETLSISSKYNNTLIQINPNFFPSSLTELDLSCFGLEIKKGTLPNTLRKLTFSKAKNNSIEKGSLPPSLKELIVNEYSSKLTQNSMIKLNIDRFQTIFPIESGYLPDGLEVLKLNNNFYDDSFNIHKFFIFPSNLQYLEIKLKSFNFKLPSSLKTLIMEMDNDNLEISSEMIPYGLTSLECNFSTLKDSDGISIFPDTLTSLVFKNKLFNERLEPSNLPQNLLYLEFTYPSIFDNGSFSLSNPKTFPPSLTYIDFGNFFNQTIGANVLPPFLNTLIFGDFYDQEIGINVLPSSLKILKIGYNFYQDILTDSIPFNLELLEIRNRNYKKPIKLKNRYTLVDLYNYYKQFEQCPEELYVYKVPYNNYNTLVVLSLKNKINLEYLDLKEQKYYQYNIEDDLPITSIKTLVLGINFQQTIDLEQFNNLETIYINDSNPKINTTIYTSNIDNNVNYNFFNLKSIIVPATNLKFLDNIDKIFYQYITLTK</sequence>
<reference evidence="3" key="1">
    <citation type="journal article" date="2011" name="Genome Biol.">
        <title>Comparative genomics of the social amoebae Dictyostelium discoideum and Dictyostelium purpureum.</title>
        <authorList>
            <consortium name="US DOE Joint Genome Institute (JGI-PGF)"/>
            <person name="Sucgang R."/>
            <person name="Kuo A."/>
            <person name="Tian X."/>
            <person name="Salerno W."/>
            <person name="Parikh A."/>
            <person name="Feasley C.L."/>
            <person name="Dalin E."/>
            <person name="Tu H."/>
            <person name="Huang E."/>
            <person name="Barry K."/>
            <person name="Lindquist E."/>
            <person name="Shapiro H."/>
            <person name="Bruce D."/>
            <person name="Schmutz J."/>
            <person name="Salamov A."/>
            <person name="Fey P."/>
            <person name="Gaudet P."/>
            <person name="Anjard C."/>
            <person name="Babu M.M."/>
            <person name="Basu S."/>
            <person name="Bushmanova Y."/>
            <person name="van der Wel H."/>
            <person name="Katoh-Kurasawa M."/>
            <person name="Dinh C."/>
            <person name="Coutinho P.M."/>
            <person name="Saito T."/>
            <person name="Elias M."/>
            <person name="Schaap P."/>
            <person name="Kay R.R."/>
            <person name="Henrissat B."/>
            <person name="Eichinger L."/>
            <person name="Rivero F."/>
            <person name="Putnam N.H."/>
            <person name="West C.M."/>
            <person name="Loomis W.F."/>
            <person name="Chisholm R.L."/>
            <person name="Shaulsky G."/>
            <person name="Strassmann J.E."/>
            <person name="Queller D.C."/>
            <person name="Kuspa A."/>
            <person name="Grigoriev I.V."/>
        </authorList>
    </citation>
    <scope>NUCLEOTIDE SEQUENCE [LARGE SCALE GENOMIC DNA]</scope>
    <source>
        <strain evidence="3">QSDP1</strain>
    </source>
</reference>
<dbReference type="RefSeq" id="XP_003287083.1">
    <property type="nucleotide sequence ID" value="XM_003287035.1"/>
</dbReference>
<dbReference type="KEGG" id="dpp:DICPUDRAFT_77962"/>
<dbReference type="AlphaFoldDB" id="F0ZI53"/>
<keyword evidence="1" id="KW-0677">Repeat</keyword>
<accession>F0ZI53</accession>
<dbReference type="PANTHER" id="PTHR32134:SF169">
    <property type="entry name" value="FNIP REPEAT-CONTAINING PROTEIN-RELATED"/>
    <property type="match status" value="1"/>
</dbReference>
<dbReference type="VEuPathDB" id="AmoebaDB:DICPUDRAFT_77962"/>
<organism evidence="2 3">
    <name type="scientific">Dictyostelium purpureum</name>
    <name type="common">Slime mold</name>
    <dbReference type="NCBI Taxonomy" id="5786"/>
    <lineage>
        <taxon>Eukaryota</taxon>
        <taxon>Amoebozoa</taxon>
        <taxon>Evosea</taxon>
        <taxon>Eumycetozoa</taxon>
        <taxon>Dictyostelia</taxon>
        <taxon>Dictyosteliales</taxon>
        <taxon>Dictyosteliaceae</taxon>
        <taxon>Dictyostelium</taxon>
    </lineage>
</organism>
<keyword evidence="3" id="KW-1185">Reference proteome</keyword>
<dbReference type="PANTHER" id="PTHR32134">
    <property type="entry name" value="FNIP REPEAT-CONTAINING PROTEIN"/>
    <property type="match status" value="1"/>
</dbReference>
<dbReference type="InterPro" id="IPR051251">
    <property type="entry name" value="STK_FNIP-Repeat"/>
</dbReference>
<dbReference type="InterPro" id="IPR008615">
    <property type="entry name" value="FNIP"/>
</dbReference>
<dbReference type="SUPFAM" id="SSF52058">
    <property type="entry name" value="L domain-like"/>
    <property type="match status" value="1"/>
</dbReference>
<dbReference type="eggNOG" id="ENOG502SDSN">
    <property type="taxonomic scope" value="Eukaryota"/>
</dbReference>
<dbReference type="GeneID" id="10500742"/>
<dbReference type="InParanoid" id="F0ZI53"/>
<dbReference type="Pfam" id="PF05725">
    <property type="entry name" value="FNIP"/>
    <property type="match status" value="4"/>
</dbReference>
<evidence type="ECO:0000313" key="2">
    <source>
        <dbReference type="EMBL" id="EGC36386.1"/>
    </source>
</evidence>
<evidence type="ECO:0000256" key="1">
    <source>
        <dbReference type="ARBA" id="ARBA00022737"/>
    </source>
</evidence>
<name>F0ZI53_DICPU</name>
<proteinExistence type="predicted"/>
<evidence type="ECO:0008006" key="4">
    <source>
        <dbReference type="Google" id="ProtNLM"/>
    </source>
</evidence>
<gene>
    <name evidence="2" type="ORF">DICPUDRAFT_77962</name>
</gene>